<accession>A0A0K8QQ68</accession>
<dbReference type="EMBL" id="DF970239">
    <property type="protein sequence ID" value="GAP67023.1"/>
    <property type="molecule type" value="Genomic_DNA"/>
</dbReference>
<reference evidence="1" key="1">
    <citation type="submission" date="2015-03" db="EMBL/GenBank/DDBJ databases">
        <title>Draft genome sequence of Mizugakiibacter sediminis skMP5.</title>
        <authorList>
            <person name="Watanabe T."/>
            <person name="Kojima H."/>
            <person name="Fukui M."/>
        </authorList>
    </citation>
    <scope>NUCLEOTIDE SEQUENCE</scope>
    <source>
        <strain evidence="1">SkMP5</strain>
    </source>
</reference>
<dbReference type="AlphaFoldDB" id="A0A0K8QQ68"/>
<organism evidence="2">
    <name type="scientific">Mizugakiibacter sediminis</name>
    <dbReference type="NCBI Taxonomy" id="1475481"/>
    <lineage>
        <taxon>Bacteria</taxon>
        <taxon>Pseudomonadati</taxon>
        <taxon>Pseudomonadota</taxon>
        <taxon>Gammaproteobacteria</taxon>
        <taxon>Lysobacterales</taxon>
        <taxon>Rhodanobacteraceae</taxon>
        <taxon>Mizugakiibacter</taxon>
    </lineage>
</organism>
<dbReference type="Gene3D" id="3.40.630.30">
    <property type="match status" value="1"/>
</dbReference>
<dbReference type="HOGENOM" id="CLU_036032_1_0_6"/>
<dbReference type="PANTHER" id="PTHR47017">
    <property type="entry name" value="ACYL-COA"/>
    <property type="match status" value="1"/>
</dbReference>
<keyword evidence="3" id="KW-1185">Reference proteome</keyword>
<evidence type="ECO:0000313" key="3">
    <source>
        <dbReference type="Proteomes" id="UP000253740"/>
    </source>
</evidence>
<sequence>MLEARIHAALDEIAPAAWDALAADDHPFVRHAFLAGLERHGCIRADLGWQPFHLALYEGGRLAAAAPLYLKGNSHGEYVFDWTWARAHARAGLDYYPKLLAAVPYSPVTGPRLLAGTGDGAAARRTALVQVLRRLVDERGLSSAHANFLIGSDAEAFDDDWLARSDWQFHWHNRGYRDFADFADALNHKKRKNLRHERAQVAQAGIEVELRDGRAMDERAWAEMHALYVGTFDAKGNLPALTEAFFRHLGAVMPEQVLVAFGRRHGRIVAGALLLRGADTLYGRYWGAREHVPGLHFELCYYQGIDYCIRHGLARFEPGAQGEHKLARGFLPVRTHSRHYVRDPRFRAALREALAQEAGAVEAYGRELMEHSPYAQR</sequence>
<name>A0A0K8QQ68_9GAMM</name>
<dbReference type="PANTHER" id="PTHR47017:SF1">
    <property type="entry name" value="ACYL-COA"/>
    <property type="match status" value="1"/>
</dbReference>
<dbReference type="Proteomes" id="UP000253740">
    <property type="component" value="Unassembled WGS sequence"/>
</dbReference>
<reference evidence="2" key="2">
    <citation type="submission" date="2015-08" db="EMBL/GenBank/DDBJ databases">
        <title>Complete DNA Sequence of Pseudomonas syringae pv. actinidiae, the Causal Agent of Kiwifruit Canker Disease.</title>
        <authorList>
            <person name="Rikkerink E.H.A."/>
            <person name="Fineran P.C."/>
        </authorList>
    </citation>
    <scope>NUCLEOTIDE SEQUENCE</scope>
    <source>
        <strain evidence="2">SkMP5</strain>
    </source>
</reference>
<dbReference type="InterPro" id="IPR007434">
    <property type="entry name" value="FemAB-like"/>
</dbReference>
<evidence type="ECO:0008006" key="4">
    <source>
        <dbReference type="Google" id="ProtNLM"/>
    </source>
</evidence>
<dbReference type="RefSeq" id="WP_062537584.1">
    <property type="nucleotide sequence ID" value="NZ_DF970239.1"/>
</dbReference>
<dbReference type="EMBL" id="DF952378">
    <property type="protein sequence ID" value="GAN44174.1"/>
    <property type="molecule type" value="Genomic_DNA"/>
</dbReference>
<protein>
    <recommendedName>
        <fullName evidence="4">N-acetyltransferase</fullName>
    </recommendedName>
</protein>
<evidence type="ECO:0000313" key="2">
    <source>
        <dbReference type="EMBL" id="GAP67023.1"/>
    </source>
</evidence>
<dbReference type="OrthoDB" id="9776898at2"/>
<proteinExistence type="predicted"/>
<gene>
    <name evidence="1" type="ORF">MBSD_0695</name>
    <name evidence="2" type="ORF">MBSD_n2339</name>
</gene>
<evidence type="ECO:0000313" key="1">
    <source>
        <dbReference type="EMBL" id="GAN44174.1"/>
    </source>
</evidence>
<dbReference type="InterPro" id="IPR016181">
    <property type="entry name" value="Acyl_CoA_acyltransferase"/>
</dbReference>
<dbReference type="STRING" id="1475481.GCA_000953855_02385"/>
<dbReference type="SUPFAM" id="SSF55729">
    <property type="entry name" value="Acyl-CoA N-acyltransferases (Nat)"/>
    <property type="match status" value="1"/>
</dbReference>
<dbReference type="Pfam" id="PF04339">
    <property type="entry name" value="FemAB_like"/>
    <property type="match status" value="1"/>
</dbReference>